<proteinExistence type="predicted"/>
<evidence type="ECO:0000256" key="1">
    <source>
        <dbReference type="SAM" id="MobiDB-lite"/>
    </source>
</evidence>
<feature type="compositionally biased region" description="Basic residues" evidence="1">
    <location>
        <begin position="213"/>
        <end position="225"/>
    </location>
</feature>
<dbReference type="EMBL" id="CP104013">
    <property type="protein sequence ID" value="UYP43804.1"/>
    <property type="molecule type" value="Genomic_DNA"/>
</dbReference>
<protein>
    <recommendedName>
        <fullName evidence="4">PIN domain-containing protein</fullName>
    </recommendedName>
</protein>
<evidence type="ECO:0000313" key="2">
    <source>
        <dbReference type="EMBL" id="UYP43804.1"/>
    </source>
</evidence>
<dbReference type="Proteomes" id="UP001208689">
    <property type="component" value="Chromosome"/>
</dbReference>
<name>A0ABY6HMJ7_9ARCH</name>
<evidence type="ECO:0008006" key="4">
    <source>
        <dbReference type="Google" id="ProtNLM"/>
    </source>
</evidence>
<reference evidence="2" key="1">
    <citation type="submission" date="2022-09" db="EMBL/GenBank/DDBJ databases">
        <title>Actin cytoskeleton and complex cell architecture in an #Asgard archaeon.</title>
        <authorList>
            <person name="Ponce Toledo R.I."/>
            <person name="Schleper C."/>
            <person name="Rodrigues Oliveira T."/>
            <person name="Wollweber F."/>
            <person name="Xu J."/>
            <person name="Rittmann S."/>
            <person name="Klingl A."/>
            <person name="Pilhofer M."/>
        </authorList>
    </citation>
    <scope>NUCLEOTIDE SEQUENCE</scope>
    <source>
        <strain evidence="2">B-35</strain>
    </source>
</reference>
<organism evidence="2 3">
    <name type="scientific">Candidatus Lokiarchaeum ossiferum</name>
    <dbReference type="NCBI Taxonomy" id="2951803"/>
    <lineage>
        <taxon>Archaea</taxon>
        <taxon>Promethearchaeati</taxon>
        <taxon>Promethearchaeota</taxon>
        <taxon>Promethearchaeia</taxon>
        <taxon>Promethearchaeales</taxon>
        <taxon>Promethearchaeaceae</taxon>
        <taxon>Candidatus Lokiarchaeum</taxon>
    </lineage>
</organism>
<sequence length="247" mass="28919">MSICSEFTFCLENCHVLEKLSKNSTTTSFLQKLNVPKIIIKELFTLSLPQAKINLYEHQYGVIQGQHPYRKLPFALDDWILAYLAAENQWGAVSLDHHILADIHKYLAYDAFWPEDIASIPADAFVLLDSNILLHFCDHSRSMRSRIETMFLENSSVTFIVSDNIIKEIARVYHRKFERRSAPIQRGRKISNIKQADLGLFIDDFSRFESGKERKKRKREKRKNNPAHNSKFSYPRYSKWNHIVEIS</sequence>
<feature type="region of interest" description="Disordered" evidence="1">
    <location>
        <begin position="212"/>
        <end position="233"/>
    </location>
</feature>
<accession>A0ABY6HMJ7</accession>
<gene>
    <name evidence="2" type="ORF">NEF87_000089</name>
</gene>
<evidence type="ECO:0000313" key="3">
    <source>
        <dbReference type="Proteomes" id="UP001208689"/>
    </source>
</evidence>
<keyword evidence="3" id="KW-1185">Reference proteome</keyword>